<feature type="signal peptide" evidence="1">
    <location>
        <begin position="1"/>
        <end position="19"/>
    </location>
</feature>
<evidence type="ECO:0000313" key="2">
    <source>
        <dbReference type="EMBL" id="CAG5049003.1"/>
    </source>
</evidence>
<evidence type="ECO:0000256" key="1">
    <source>
        <dbReference type="SAM" id="SignalP"/>
    </source>
</evidence>
<name>A0A8S3Y158_PARAO</name>
<dbReference type="OrthoDB" id="7443627at2759"/>
<dbReference type="Proteomes" id="UP000691718">
    <property type="component" value="Unassembled WGS sequence"/>
</dbReference>
<protein>
    <submittedName>
        <fullName evidence="2">(apollo) hypothetical protein</fullName>
    </submittedName>
</protein>
<sequence>MNFRATFLIAFLLVVAAVAFPSEENRAKRDVMDSVKSAWGDVTKAMSDAGDSVANAFNPTEKSDVNKMVDGLKEIGQ</sequence>
<evidence type="ECO:0000313" key="3">
    <source>
        <dbReference type="Proteomes" id="UP000691718"/>
    </source>
</evidence>
<keyword evidence="1" id="KW-0732">Signal</keyword>
<accession>A0A8S3Y158</accession>
<organism evidence="2 3">
    <name type="scientific">Parnassius apollo</name>
    <name type="common">Apollo butterfly</name>
    <name type="synonym">Papilio apollo</name>
    <dbReference type="NCBI Taxonomy" id="110799"/>
    <lineage>
        <taxon>Eukaryota</taxon>
        <taxon>Metazoa</taxon>
        <taxon>Ecdysozoa</taxon>
        <taxon>Arthropoda</taxon>
        <taxon>Hexapoda</taxon>
        <taxon>Insecta</taxon>
        <taxon>Pterygota</taxon>
        <taxon>Neoptera</taxon>
        <taxon>Endopterygota</taxon>
        <taxon>Lepidoptera</taxon>
        <taxon>Glossata</taxon>
        <taxon>Ditrysia</taxon>
        <taxon>Papilionoidea</taxon>
        <taxon>Papilionidae</taxon>
        <taxon>Parnassiinae</taxon>
        <taxon>Parnassini</taxon>
        <taxon>Parnassius</taxon>
        <taxon>Parnassius</taxon>
    </lineage>
</organism>
<reference evidence="2" key="1">
    <citation type="submission" date="2021-04" db="EMBL/GenBank/DDBJ databases">
        <authorList>
            <person name="Tunstrom K."/>
        </authorList>
    </citation>
    <scope>NUCLEOTIDE SEQUENCE</scope>
</reference>
<comment type="caution">
    <text evidence="2">The sequence shown here is derived from an EMBL/GenBank/DDBJ whole genome shotgun (WGS) entry which is preliminary data.</text>
</comment>
<gene>
    <name evidence="2" type="ORF">PAPOLLO_LOCUS24358</name>
</gene>
<keyword evidence="3" id="KW-1185">Reference proteome</keyword>
<dbReference type="EMBL" id="CAJQZP010001468">
    <property type="protein sequence ID" value="CAG5049003.1"/>
    <property type="molecule type" value="Genomic_DNA"/>
</dbReference>
<proteinExistence type="predicted"/>
<feature type="chain" id="PRO_5035738615" evidence="1">
    <location>
        <begin position="20"/>
        <end position="77"/>
    </location>
</feature>
<dbReference type="AlphaFoldDB" id="A0A8S3Y158"/>